<organism evidence="1 2">
    <name type="scientific">Ajellomyces capsulatus</name>
    <name type="common">Darling's disease fungus</name>
    <name type="synonym">Histoplasma capsulatum</name>
    <dbReference type="NCBI Taxonomy" id="5037"/>
    <lineage>
        <taxon>Eukaryota</taxon>
        <taxon>Fungi</taxon>
        <taxon>Dikarya</taxon>
        <taxon>Ascomycota</taxon>
        <taxon>Pezizomycotina</taxon>
        <taxon>Eurotiomycetes</taxon>
        <taxon>Eurotiomycetidae</taxon>
        <taxon>Onygenales</taxon>
        <taxon>Ajellomycetaceae</taxon>
        <taxon>Histoplasma</taxon>
    </lineage>
</organism>
<reference evidence="1 2" key="1">
    <citation type="submission" date="2021-01" db="EMBL/GenBank/DDBJ databases">
        <title>Chromosome-level genome assembly of a human fungal pathogen reveals clustering of transcriptionally co-regulated genes.</title>
        <authorList>
            <person name="Voorhies M."/>
            <person name="Cohen S."/>
            <person name="Shea T.P."/>
            <person name="Petrus S."/>
            <person name="Munoz J.F."/>
            <person name="Poplawski S."/>
            <person name="Goldman W.E."/>
            <person name="Michael T."/>
            <person name="Cuomo C.A."/>
            <person name="Sil A."/>
            <person name="Beyhan S."/>
        </authorList>
    </citation>
    <scope>NUCLEOTIDE SEQUENCE [LARGE SCALE GENOMIC DNA]</scope>
    <source>
        <strain evidence="1 2">G184AR</strain>
    </source>
</reference>
<name>A0A8H7YJM5_AJECA</name>
<evidence type="ECO:0000313" key="2">
    <source>
        <dbReference type="Proteomes" id="UP000670092"/>
    </source>
</evidence>
<accession>A0A8H7YJM5</accession>
<evidence type="ECO:0000313" key="1">
    <source>
        <dbReference type="EMBL" id="KAG5290744.1"/>
    </source>
</evidence>
<dbReference type="Proteomes" id="UP000670092">
    <property type="component" value="Unassembled WGS sequence"/>
</dbReference>
<dbReference type="VEuPathDB" id="FungiDB:I7I52_07860"/>
<dbReference type="EMBL" id="JAEVHI010000005">
    <property type="protein sequence ID" value="KAG5290744.1"/>
    <property type="molecule type" value="Genomic_DNA"/>
</dbReference>
<protein>
    <submittedName>
        <fullName evidence="1">Uncharacterized protein</fullName>
    </submittedName>
</protein>
<sequence>MLESPKRHFEAGDEDHGSPIPSVIYPFCPLELMILPAITPLHDVRSLFLRLCSFGNLNRVKYVGLSSQDVGCTVQ</sequence>
<proteinExistence type="predicted"/>
<gene>
    <name evidence="1" type="ORF">I7I52_07860</name>
</gene>
<comment type="caution">
    <text evidence="1">The sequence shown here is derived from an EMBL/GenBank/DDBJ whole genome shotgun (WGS) entry which is preliminary data.</text>
</comment>
<dbReference type="AlphaFoldDB" id="A0A8H7YJM5"/>